<reference evidence="3 4" key="1">
    <citation type="submission" date="2018-03" db="EMBL/GenBank/DDBJ databases">
        <title>Genomic Encyclopedia of Archaeal and Bacterial Type Strains, Phase II (KMG-II): from individual species to whole genera.</title>
        <authorList>
            <person name="Goeker M."/>
        </authorList>
    </citation>
    <scope>NUCLEOTIDE SEQUENCE [LARGE SCALE GENOMIC DNA]</scope>
    <source>
        <strain evidence="3 4">DSM 28229</strain>
    </source>
</reference>
<evidence type="ECO:0000256" key="1">
    <source>
        <dbReference type="ARBA" id="ARBA00022686"/>
    </source>
</evidence>
<dbReference type="InterPro" id="IPR003325">
    <property type="entry name" value="TerD"/>
</dbReference>
<dbReference type="OrthoDB" id="4123258at2"/>
<dbReference type="AlphaFoldDB" id="A0A315Z1L1"/>
<accession>A0A315Z1L1</accession>
<organism evidence="3 4">
    <name type="scientific">Sediminitomix flava</name>
    <dbReference type="NCBI Taxonomy" id="379075"/>
    <lineage>
        <taxon>Bacteria</taxon>
        <taxon>Pseudomonadati</taxon>
        <taxon>Bacteroidota</taxon>
        <taxon>Cytophagia</taxon>
        <taxon>Cytophagales</taxon>
        <taxon>Flammeovirgaceae</taxon>
        <taxon>Sediminitomix</taxon>
    </lineage>
</organism>
<dbReference type="InterPro" id="IPR051324">
    <property type="entry name" value="Stress/Tellurium_Resist"/>
</dbReference>
<dbReference type="GO" id="GO:0046690">
    <property type="term" value="P:response to tellurium ion"/>
    <property type="evidence" value="ECO:0007669"/>
    <property type="project" value="UniProtKB-KW"/>
</dbReference>
<dbReference type="PANTHER" id="PTHR32097:SF17">
    <property type="entry name" value="CAMP-BINDING PROTEIN 1-RELATED"/>
    <property type="match status" value="1"/>
</dbReference>
<gene>
    <name evidence="3" type="ORF">BC781_10923</name>
</gene>
<evidence type="ECO:0000313" key="3">
    <source>
        <dbReference type="EMBL" id="PWJ36010.1"/>
    </source>
</evidence>
<keyword evidence="1" id="KW-0778">Tellurium resistance</keyword>
<dbReference type="Pfam" id="PF02342">
    <property type="entry name" value="TerD"/>
    <property type="match status" value="1"/>
</dbReference>
<protein>
    <submittedName>
        <fullName evidence="3">Tellurium resistance protein TerD</fullName>
    </submittedName>
</protein>
<name>A0A315Z1L1_SEDFL</name>
<feature type="domain" description="TerD" evidence="2">
    <location>
        <begin position="1"/>
        <end position="184"/>
    </location>
</feature>
<evidence type="ECO:0000313" key="4">
    <source>
        <dbReference type="Proteomes" id="UP000245535"/>
    </source>
</evidence>
<dbReference type="CDD" id="cd06974">
    <property type="entry name" value="TerD_like"/>
    <property type="match status" value="1"/>
</dbReference>
<sequence>MAISLKKGGSINLTKKAPTLKKIMIGLGWELKPNASLDLDASVFMIGENGKLPSDEYFVFYNNLKSPDGSVQHTGDNRTGAGEGDDEMILANLDLINPQVKEILITVSVHDNHVGASFGDLQDAYVRIVDVENNTEILRYDLDAEYSDATDVEFGRLIRGVDGWTFKASGFGDRKGLQGLVDIYA</sequence>
<dbReference type="PANTHER" id="PTHR32097">
    <property type="entry name" value="CAMP-BINDING PROTEIN 1-RELATED"/>
    <property type="match status" value="1"/>
</dbReference>
<dbReference type="Gene3D" id="2.60.60.30">
    <property type="entry name" value="sav2460 like domains"/>
    <property type="match status" value="1"/>
</dbReference>
<dbReference type="Proteomes" id="UP000245535">
    <property type="component" value="Unassembled WGS sequence"/>
</dbReference>
<dbReference type="EMBL" id="QGDO01000009">
    <property type="protein sequence ID" value="PWJ36010.1"/>
    <property type="molecule type" value="Genomic_DNA"/>
</dbReference>
<evidence type="ECO:0000259" key="2">
    <source>
        <dbReference type="Pfam" id="PF02342"/>
    </source>
</evidence>
<keyword evidence="4" id="KW-1185">Reference proteome</keyword>
<comment type="caution">
    <text evidence="3">The sequence shown here is derived from an EMBL/GenBank/DDBJ whole genome shotgun (WGS) entry which is preliminary data.</text>
</comment>
<proteinExistence type="predicted"/>
<dbReference type="RefSeq" id="WP_109622341.1">
    <property type="nucleotide sequence ID" value="NZ_QGDO01000009.1"/>
</dbReference>